<gene>
    <name evidence="2" type="ORF">KOY49_00585</name>
</gene>
<dbReference type="EMBL" id="CP076459">
    <property type="protein sequence ID" value="QWQ31524.1"/>
    <property type="molecule type" value="Genomic_DNA"/>
</dbReference>
<keyword evidence="1" id="KW-0472">Membrane</keyword>
<dbReference type="AlphaFoldDB" id="A0A8F1MAL6"/>
<dbReference type="KEGG" id="mvl:KOY49_00585"/>
<dbReference type="InterPro" id="IPR012902">
    <property type="entry name" value="N_methyl_site"/>
</dbReference>
<keyword evidence="1" id="KW-0812">Transmembrane</keyword>
<dbReference type="Proteomes" id="UP000677117">
    <property type="component" value="Chromosome"/>
</dbReference>
<reference evidence="2" key="1">
    <citation type="submission" date="2021-06" db="EMBL/GenBank/DDBJ databases">
        <title>An adapted protocol for Saccharibacteria cultivation: two new species join this phylum of Candidate Phyla Radiations.</title>
        <authorList>
            <person name="Ibrahim A."/>
            <person name="Maatouk M."/>
            <person name="Raoult D."/>
            <person name="Bittar F."/>
        </authorList>
    </citation>
    <scope>NUCLEOTIDE SEQUENCE</scope>
    <source>
        <strain evidence="2">IHU2</strain>
    </source>
</reference>
<accession>A0A8F1MAL6</accession>
<keyword evidence="3" id="KW-1185">Reference proteome</keyword>
<protein>
    <submittedName>
        <fullName evidence="2">Type II secretion system GspH family protein</fullName>
    </submittedName>
</protein>
<sequence>MMGNKQKGFTIIEVILFVAISGLLTSMLMVGVSMSINRQQYRDSVQSYAGFLRNEYSKVVNVENERSKGTCPIEGSDGRAETLRGQSDCVIVGRYITTEGSLGSTNGNLYKTYPVYAYRPDKGSAWTYKRGAESDKYIVNWQAKTRFSNQAKDSAYISILMYRHPETGQLDIRTDTSRFGDNLTDFVNNKNSAGVVQSAGEQRQQREICVYDDGWIPGERLSIFLRSHAGSADAVVMGNATGGCADA</sequence>
<keyword evidence="1" id="KW-1133">Transmembrane helix</keyword>
<name>A0A8F1MAL6_9BACT</name>
<feature type="transmembrane region" description="Helical" evidence="1">
    <location>
        <begin position="12"/>
        <end position="36"/>
    </location>
</feature>
<organism evidence="2 3">
    <name type="scientific">Candidatus Minimicrobia vallesae</name>
    <dbReference type="NCBI Taxonomy" id="2841264"/>
    <lineage>
        <taxon>Bacteria</taxon>
        <taxon>Candidatus Saccharimonadota</taxon>
        <taxon>Candidatus Saccharimonadota incertae sedis</taxon>
        <taxon>Candidatus Minimicrobia</taxon>
    </lineage>
</organism>
<evidence type="ECO:0000313" key="3">
    <source>
        <dbReference type="Proteomes" id="UP000677117"/>
    </source>
</evidence>
<dbReference type="Pfam" id="PF07963">
    <property type="entry name" value="N_methyl"/>
    <property type="match status" value="1"/>
</dbReference>
<evidence type="ECO:0000313" key="2">
    <source>
        <dbReference type="EMBL" id="QWQ31524.1"/>
    </source>
</evidence>
<proteinExistence type="predicted"/>
<evidence type="ECO:0000256" key="1">
    <source>
        <dbReference type="SAM" id="Phobius"/>
    </source>
</evidence>